<accession>A0ABV0FGE6</accession>
<gene>
    <name evidence="1" type="ORF">ABGV49_13920</name>
</gene>
<proteinExistence type="predicted"/>
<protein>
    <submittedName>
        <fullName evidence="1">Uncharacterized protein</fullName>
    </submittedName>
</protein>
<reference evidence="1 2" key="1">
    <citation type="submission" date="2024-05" db="EMBL/GenBank/DDBJ databases">
        <authorList>
            <person name="De Oliveira J.P."/>
            <person name="Noriler S.A."/>
            <person name="De Oliveira A.G."/>
            <person name="Sipoli D.S."/>
        </authorList>
    </citation>
    <scope>NUCLEOTIDE SEQUENCE [LARGE SCALE GENOMIC DNA]</scope>
    <source>
        <strain evidence="1 2">LABIM189</strain>
    </source>
</reference>
<organism evidence="1 2">
    <name type="scientific">Chromobacterium vaccinii</name>
    <dbReference type="NCBI Taxonomy" id="1108595"/>
    <lineage>
        <taxon>Bacteria</taxon>
        <taxon>Pseudomonadati</taxon>
        <taxon>Pseudomonadota</taxon>
        <taxon>Betaproteobacteria</taxon>
        <taxon>Neisseriales</taxon>
        <taxon>Chromobacteriaceae</taxon>
        <taxon>Chromobacterium</taxon>
    </lineage>
</organism>
<evidence type="ECO:0000313" key="2">
    <source>
        <dbReference type="Proteomes" id="UP001455709"/>
    </source>
</evidence>
<evidence type="ECO:0000313" key="1">
    <source>
        <dbReference type="EMBL" id="MEO2218157.1"/>
    </source>
</evidence>
<dbReference type="EMBL" id="JBDOJC010000001">
    <property type="protein sequence ID" value="MEO2218157.1"/>
    <property type="molecule type" value="Genomic_DNA"/>
</dbReference>
<dbReference type="Proteomes" id="UP001455709">
    <property type="component" value="Unassembled WGS sequence"/>
</dbReference>
<comment type="caution">
    <text evidence="1">The sequence shown here is derived from an EMBL/GenBank/DDBJ whole genome shotgun (WGS) entry which is preliminary data.</text>
</comment>
<keyword evidence="2" id="KW-1185">Reference proteome</keyword>
<sequence>MMSPAEARSIVEALAIGVDPLSGELLSQHAVLRQPEVVRALFLASRALETALSRDEEREGGEAAPAALVSLPPAIAVRRRPRALAA</sequence>
<name>A0ABV0FGE6_9NEIS</name>
<dbReference type="RefSeq" id="WP_231151044.1">
    <property type="nucleotide sequence ID" value="NZ_JAJNRT010000005.1"/>
</dbReference>